<proteinExistence type="predicted"/>
<sequence>MYAKNGQLFIREAFLDKANVREMVLSEAIKSKNYEIGKIGFIIDATTGDAEFNNAIFRGTIDGADGNFNGTVKVGRLIGNIVSVSDEIYINDKWKGNEIRELFRVQQRDEPCNVWVSGSLNQTDYIPDWYGTKTPNRALMGYYAYEMSGERGMADIYVDGVLQERPVSVWAGNPVNQLKDEFVCNEFTVQIPAGKSVSSVGIKIPWKGANEYTVFIMRGRIFVLPESTDVIK</sequence>
<dbReference type="AlphaFoldDB" id="A0AAJ3HQ80"/>
<comment type="caution">
    <text evidence="2">The sequence shown here is derived from an EMBL/GenBank/DDBJ whole genome shotgun (WGS) entry which is preliminary data.</text>
</comment>
<feature type="domain" description="Tip attachment protein J central straight fiber" evidence="1">
    <location>
        <begin position="3"/>
        <end position="66"/>
    </location>
</feature>
<dbReference type="Pfam" id="PF09327">
    <property type="entry name" value="Phage_Tail_Tip"/>
    <property type="match status" value="1"/>
</dbReference>
<gene>
    <name evidence="2" type="ORF">M997_3417</name>
</gene>
<organism evidence="2 3">
    <name type="scientific">Proteus hauseri ATCC 700826</name>
    <dbReference type="NCBI Taxonomy" id="1354271"/>
    <lineage>
        <taxon>Bacteria</taxon>
        <taxon>Pseudomonadati</taxon>
        <taxon>Pseudomonadota</taxon>
        <taxon>Gammaproteobacteria</taxon>
        <taxon>Enterobacterales</taxon>
        <taxon>Morganellaceae</taxon>
        <taxon>Proteus</taxon>
    </lineage>
</organism>
<keyword evidence="3" id="KW-1185">Reference proteome</keyword>
<reference evidence="2 3" key="1">
    <citation type="submission" date="2016-04" db="EMBL/GenBank/DDBJ databases">
        <title>ATOL: Assembling a taxonomically balanced genome-scale reconstruction of the evolutionary history of the Enterobacteriaceae.</title>
        <authorList>
            <person name="Plunkett G.III."/>
            <person name="Neeno-Eckwall E.C."/>
            <person name="Glasner J.D."/>
            <person name="Perna N.T."/>
        </authorList>
    </citation>
    <scope>NUCLEOTIDE SEQUENCE [LARGE SCALE GENOMIC DNA]</scope>
    <source>
        <strain evidence="2 3">ATCC 700826</strain>
    </source>
</reference>
<dbReference type="InterPro" id="IPR015406">
    <property type="entry name" value="GpJ_CSF"/>
</dbReference>
<evidence type="ECO:0000259" key="1">
    <source>
        <dbReference type="Pfam" id="PF09327"/>
    </source>
</evidence>
<name>A0AAJ3HQ80_PROHU</name>
<evidence type="ECO:0000313" key="2">
    <source>
        <dbReference type="EMBL" id="OAT44656.1"/>
    </source>
</evidence>
<protein>
    <recommendedName>
        <fullName evidence="1">Tip attachment protein J central straight fiber domain-containing protein</fullName>
    </recommendedName>
</protein>
<dbReference type="EMBL" id="LXEV01000041">
    <property type="protein sequence ID" value="OAT44656.1"/>
    <property type="molecule type" value="Genomic_DNA"/>
</dbReference>
<dbReference type="Proteomes" id="UP000078250">
    <property type="component" value="Unassembled WGS sequence"/>
</dbReference>
<evidence type="ECO:0000313" key="3">
    <source>
        <dbReference type="Proteomes" id="UP000078250"/>
    </source>
</evidence>
<accession>A0AAJ3HQ80</accession>